<proteinExistence type="predicted"/>
<dbReference type="Proteomes" id="UP001151081">
    <property type="component" value="Unassembled WGS sequence"/>
</dbReference>
<evidence type="ECO:0000313" key="1">
    <source>
        <dbReference type="EMBL" id="MDC3985026.1"/>
    </source>
</evidence>
<dbReference type="SUPFAM" id="SSF51182">
    <property type="entry name" value="RmlC-like cupins"/>
    <property type="match status" value="1"/>
</dbReference>
<dbReference type="EMBL" id="JAGTJJ010000025">
    <property type="protein sequence ID" value="MDC3985026.1"/>
    <property type="molecule type" value="Genomic_DNA"/>
</dbReference>
<protein>
    <submittedName>
        <fullName evidence="1">Uncharacterized protein</fullName>
    </submittedName>
</protein>
<reference evidence="1 2" key="1">
    <citation type="submission" date="2021-04" db="EMBL/GenBank/DDBJ databases">
        <title>Genome analysis of Polyangium sp.</title>
        <authorList>
            <person name="Li Y."/>
            <person name="Wang J."/>
        </authorList>
    </citation>
    <scope>NUCLEOTIDE SEQUENCE [LARGE SCALE GENOMIC DNA]</scope>
    <source>
        <strain evidence="1 2">SDU14</strain>
    </source>
</reference>
<dbReference type="Gene3D" id="2.60.120.10">
    <property type="entry name" value="Jelly Rolls"/>
    <property type="match status" value="1"/>
</dbReference>
<dbReference type="InterPro" id="IPR011051">
    <property type="entry name" value="RmlC_Cupin_sf"/>
</dbReference>
<dbReference type="InterPro" id="IPR014710">
    <property type="entry name" value="RmlC-like_jellyroll"/>
</dbReference>
<sequence length="131" mass="13982">MKMLHTSATELEGSSEAMKSRKKLEHLSAGILLLPLALSAIDVRAENNAGPAVPSNAPSVTNLSAVARPETGKVSATDIHESDNMVARMMRLGPGASSKEHHHPFFDEAIVSMVKWIIDPRTEICHSSAGS</sequence>
<gene>
    <name evidence="1" type="ORF">KEG57_31390</name>
</gene>
<comment type="caution">
    <text evidence="1">The sequence shown here is derived from an EMBL/GenBank/DDBJ whole genome shotgun (WGS) entry which is preliminary data.</text>
</comment>
<accession>A0A9X4AUV4</accession>
<dbReference type="AlphaFoldDB" id="A0A9X4AUV4"/>
<evidence type="ECO:0000313" key="2">
    <source>
        <dbReference type="Proteomes" id="UP001151081"/>
    </source>
</evidence>
<name>A0A9X4AUV4_9BACT</name>
<keyword evidence="2" id="KW-1185">Reference proteome</keyword>
<organism evidence="1 2">
    <name type="scientific">Polyangium jinanense</name>
    <dbReference type="NCBI Taxonomy" id="2829994"/>
    <lineage>
        <taxon>Bacteria</taxon>
        <taxon>Pseudomonadati</taxon>
        <taxon>Myxococcota</taxon>
        <taxon>Polyangia</taxon>
        <taxon>Polyangiales</taxon>
        <taxon>Polyangiaceae</taxon>
        <taxon>Polyangium</taxon>
    </lineage>
</organism>
<dbReference type="RefSeq" id="WP_272459123.1">
    <property type="nucleotide sequence ID" value="NZ_JAGTJJ010000025.1"/>
</dbReference>